<evidence type="ECO:0000259" key="1">
    <source>
        <dbReference type="Pfam" id="PF12697"/>
    </source>
</evidence>
<dbReference type="Proteomes" id="UP000024329">
    <property type="component" value="Unassembled WGS sequence"/>
</dbReference>
<dbReference type="AlphaFoldDB" id="A0A031JXX2"/>
<dbReference type="PANTHER" id="PTHR43433">
    <property type="entry name" value="HYDROLASE, ALPHA/BETA FOLD FAMILY PROTEIN"/>
    <property type="match status" value="1"/>
</dbReference>
<reference evidence="2 3" key="1">
    <citation type="submission" date="2014-03" db="EMBL/GenBank/DDBJ databases">
        <title>Whole genome sequence of Novosphingobium resinovorum KF1.</title>
        <authorList>
            <person name="Gan H.M."/>
            <person name="Gan H.Y."/>
            <person name="Chew T.H."/>
            <person name="Savka M.A."/>
        </authorList>
    </citation>
    <scope>NUCLEOTIDE SEQUENCE [LARGE SCALE GENOMIC DNA]</scope>
    <source>
        <strain evidence="2 3">KF1</strain>
    </source>
</reference>
<name>A0A031JXX2_9SPHN</name>
<feature type="domain" description="AB hydrolase-1" evidence="1">
    <location>
        <begin position="41"/>
        <end position="228"/>
    </location>
</feature>
<dbReference type="SUPFAM" id="SSF53474">
    <property type="entry name" value="alpha/beta-Hydrolases"/>
    <property type="match status" value="1"/>
</dbReference>
<protein>
    <submittedName>
        <fullName evidence="2">Putative hydrolase or acyltransferase of alpha/beta superfamily protein</fullName>
    </submittedName>
</protein>
<gene>
    <name evidence="2" type="ORF">BV97_02438</name>
</gene>
<dbReference type="eggNOG" id="COG2021">
    <property type="taxonomic scope" value="Bacteria"/>
</dbReference>
<sequence length="240" mass="25166">MNAVNSGRQPLVLVPGLTCDAEVFRAQTAALADVADMTVADTLSDGSIAAMAERLLDDAPDTFALAGFSMGGYVAMEVIARAPERVTRLALLDTSATADAPDYAAVRRAAVRTARERGFEKVLRGSLGLLVHPQADPAIGDAVVAMAMRVGIEAFERQQGAIIARADPLPGLAAIAVPTLVLVGEDDRTTPPHYSRTIAQTVPGATLVTIPECGHMAPMERPEAVNAALREWLATPSSRT</sequence>
<dbReference type="PATRIC" id="fig|158500.4.peg.2487"/>
<comment type="caution">
    <text evidence="2">The sequence shown here is derived from an EMBL/GenBank/DDBJ whole genome shotgun (WGS) entry which is preliminary data.</text>
</comment>
<keyword evidence="2" id="KW-0378">Hydrolase</keyword>
<dbReference type="EMBL" id="JFYZ01000011">
    <property type="protein sequence ID" value="EZP81780.1"/>
    <property type="molecule type" value="Genomic_DNA"/>
</dbReference>
<dbReference type="RefSeq" id="WP_036526001.1">
    <property type="nucleotide sequence ID" value="NZ_JFYZ01000011.1"/>
</dbReference>
<organism evidence="2 3">
    <name type="scientific">Novosphingobium resinovorum</name>
    <dbReference type="NCBI Taxonomy" id="158500"/>
    <lineage>
        <taxon>Bacteria</taxon>
        <taxon>Pseudomonadati</taxon>
        <taxon>Pseudomonadota</taxon>
        <taxon>Alphaproteobacteria</taxon>
        <taxon>Sphingomonadales</taxon>
        <taxon>Sphingomonadaceae</taxon>
        <taxon>Novosphingobium</taxon>
    </lineage>
</organism>
<dbReference type="InterPro" id="IPR000073">
    <property type="entry name" value="AB_hydrolase_1"/>
</dbReference>
<dbReference type="InterPro" id="IPR029058">
    <property type="entry name" value="AB_hydrolase_fold"/>
</dbReference>
<dbReference type="PANTHER" id="PTHR43433:SF4">
    <property type="entry name" value="NON-HEME CHLOROPEROXIDASE-RELATED"/>
    <property type="match status" value="1"/>
</dbReference>
<dbReference type="PRINTS" id="PR00111">
    <property type="entry name" value="ABHYDROLASE"/>
</dbReference>
<dbReference type="GO" id="GO:0016787">
    <property type="term" value="F:hydrolase activity"/>
    <property type="evidence" value="ECO:0007669"/>
    <property type="project" value="UniProtKB-KW"/>
</dbReference>
<evidence type="ECO:0000313" key="3">
    <source>
        <dbReference type="Proteomes" id="UP000024329"/>
    </source>
</evidence>
<keyword evidence="2" id="KW-0808">Transferase</keyword>
<dbReference type="InterPro" id="IPR050471">
    <property type="entry name" value="AB_hydrolase"/>
</dbReference>
<accession>A0A031JXX2</accession>
<dbReference type="Pfam" id="PF12697">
    <property type="entry name" value="Abhydrolase_6"/>
    <property type="match status" value="1"/>
</dbReference>
<evidence type="ECO:0000313" key="2">
    <source>
        <dbReference type="EMBL" id="EZP81780.1"/>
    </source>
</evidence>
<keyword evidence="2" id="KW-0012">Acyltransferase</keyword>
<proteinExistence type="predicted"/>
<dbReference type="Gene3D" id="3.40.50.1820">
    <property type="entry name" value="alpha/beta hydrolase"/>
    <property type="match status" value="1"/>
</dbReference>
<dbReference type="GO" id="GO:0016746">
    <property type="term" value="F:acyltransferase activity"/>
    <property type="evidence" value="ECO:0007669"/>
    <property type="project" value="UniProtKB-KW"/>
</dbReference>